<dbReference type="Gene3D" id="3.40.50.1820">
    <property type="entry name" value="alpha/beta hydrolase"/>
    <property type="match status" value="1"/>
</dbReference>
<protein>
    <submittedName>
        <fullName evidence="2">Uncharacterized protein</fullName>
    </submittedName>
</protein>
<keyword evidence="1" id="KW-0732">Signal</keyword>
<feature type="non-terminal residue" evidence="2">
    <location>
        <position position="156"/>
    </location>
</feature>
<dbReference type="EMBL" id="KQ964466">
    <property type="protein sequence ID" value="KXN71843.1"/>
    <property type="molecule type" value="Genomic_DNA"/>
</dbReference>
<feature type="signal peptide" evidence="1">
    <location>
        <begin position="1"/>
        <end position="18"/>
    </location>
</feature>
<dbReference type="AlphaFoldDB" id="A0A137PA19"/>
<evidence type="ECO:0000313" key="3">
    <source>
        <dbReference type="Proteomes" id="UP000070444"/>
    </source>
</evidence>
<feature type="chain" id="PRO_5007294655" evidence="1">
    <location>
        <begin position="19"/>
        <end position="156"/>
    </location>
</feature>
<dbReference type="InterPro" id="IPR029058">
    <property type="entry name" value="AB_hydrolase_fold"/>
</dbReference>
<gene>
    <name evidence="2" type="ORF">CONCODRAFT_5468</name>
</gene>
<proteinExistence type="predicted"/>
<dbReference type="Proteomes" id="UP000070444">
    <property type="component" value="Unassembled WGS sequence"/>
</dbReference>
<sequence>MKFYTLLLLIASITPTLAQDSKWSNDGESSFGEESEDNFDLSSIKNFLSSVTSDAVSAFSKDEKKENEIKPAKVSVKVQIAEKSEVKRHWIHATFPYCFSNNKALRSCNHSDCKGYSVTRTFSDASMNTFATVGIDPAKKEIIIAHRGTKNLNNWA</sequence>
<organism evidence="2 3">
    <name type="scientific">Conidiobolus coronatus (strain ATCC 28846 / CBS 209.66 / NRRL 28638)</name>
    <name type="common">Delacroixia coronata</name>
    <dbReference type="NCBI Taxonomy" id="796925"/>
    <lineage>
        <taxon>Eukaryota</taxon>
        <taxon>Fungi</taxon>
        <taxon>Fungi incertae sedis</taxon>
        <taxon>Zoopagomycota</taxon>
        <taxon>Entomophthoromycotina</taxon>
        <taxon>Entomophthoromycetes</taxon>
        <taxon>Entomophthorales</taxon>
        <taxon>Ancylistaceae</taxon>
        <taxon>Conidiobolus</taxon>
    </lineage>
</organism>
<evidence type="ECO:0000256" key="1">
    <source>
        <dbReference type="SAM" id="SignalP"/>
    </source>
</evidence>
<keyword evidence="3" id="KW-1185">Reference proteome</keyword>
<reference evidence="2 3" key="1">
    <citation type="journal article" date="2015" name="Genome Biol. Evol.">
        <title>Phylogenomic analyses indicate that early fungi evolved digesting cell walls of algal ancestors of land plants.</title>
        <authorList>
            <person name="Chang Y."/>
            <person name="Wang S."/>
            <person name="Sekimoto S."/>
            <person name="Aerts A.L."/>
            <person name="Choi C."/>
            <person name="Clum A."/>
            <person name="LaButti K.M."/>
            <person name="Lindquist E.A."/>
            <person name="Yee Ngan C."/>
            <person name="Ohm R.A."/>
            <person name="Salamov A.A."/>
            <person name="Grigoriev I.V."/>
            <person name="Spatafora J.W."/>
            <person name="Berbee M.L."/>
        </authorList>
    </citation>
    <scope>NUCLEOTIDE SEQUENCE [LARGE SCALE GENOMIC DNA]</scope>
    <source>
        <strain evidence="2 3">NRRL 28638</strain>
    </source>
</reference>
<accession>A0A137PA19</accession>
<evidence type="ECO:0000313" key="2">
    <source>
        <dbReference type="EMBL" id="KXN71843.1"/>
    </source>
</evidence>
<name>A0A137PA19_CONC2</name>